<protein>
    <submittedName>
        <fullName evidence="7">Uncharacterized protein</fullName>
    </submittedName>
</protein>
<proteinExistence type="inferred from homology"/>
<dbReference type="InterPro" id="IPR036259">
    <property type="entry name" value="MFS_trans_sf"/>
</dbReference>
<keyword evidence="5 6" id="KW-0472">Membrane</keyword>
<feature type="transmembrane region" description="Helical" evidence="6">
    <location>
        <begin position="83"/>
        <end position="101"/>
    </location>
</feature>
<dbReference type="Proteomes" id="UP001186944">
    <property type="component" value="Unassembled WGS sequence"/>
</dbReference>
<feature type="transmembrane region" description="Helical" evidence="6">
    <location>
        <begin position="107"/>
        <end position="130"/>
    </location>
</feature>
<evidence type="ECO:0000256" key="4">
    <source>
        <dbReference type="ARBA" id="ARBA00022989"/>
    </source>
</evidence>
<gene>
    <name evidence="7" type="ORF">FSP39_008259</name>
</gene>
<evidence type="ECO:0000313" key="8">
    <source>
        <dbReference type="Proteomes" id="UP001186944"/>
    </source>
</evidence>
<dbReference type="InterPro" id="IPR051951">
    <property type="entry name" value="UNC-93_regulatory"/>
</dbReference>
<comment type="similarity">
    <text evidence="2">Belongs to the unc-93 family.</text>
</comment>
<dbReference type="PANTHER" id="PTHR19444">
    <property type="entry name" value="UNC-93 RELATED"/>
    <property type="match status" value="1"/>
</dbReference>
<accession>A0AA89C701</accession>
<feature type="transmembrane region" description="Helical" evidence="6">
    <location>
        <begin position="52"/>
        <end position="71"/>
    </location>
</feature>
<keyword evidence="8" id="KW-1185">Reference proteome</keyword>
<feature type="transmembrane region" description="Helical" evidence="6">
    <location>
        <begin position="235"/>
        <end position="257"/>
    </location>
</feature>
<sequence length="327" mass="36475">MKVEMFCGINDKKGVTNRERRTVVILAVVFLAIYTSFNSLQNLQSSINHAEGLGLLSLLCIYGTLMVFAILSPVAIRVLSAKGVVILTCCVNLLYVASNFYPRQWSILPSSILVGAVSGFLWPAQGVYVATCAQSYSGRTSKDKGYVLGNFYSTFSTIYVASGVTGNLLSSLLFSFNFYIREQDGTYQNTSTVFANDSVFSNHSYKDINTCGANYCPMFNEKHHKQLMLPTETSLFYLLGTFLLCVLIGVFLALFFLPPLRSEGEADDNKKSVRSVALSCSKIQSNENLLYLCPAFFVYGWTQSFKWTDITQVSKIKLIRQSTCYFH</sequence>
<dbReference type="SUPFAM" id="SSF103473">
    <property type="entry name" value="MFS general substrate transporter"/>
    <property type="match status" value="1"/>
</dbReference>
<dbReference type="Pfam" id="PF05978">
    <property type="entry name" value="UNC-93"/>
    <property type="match status" value="1"/>
</dbReference>
<comment type="caution">
    <text evidence="7">The sequence shown here is derived from an EMBL/GenBank/DDBJ whole genome shotgun (WGS) entry which is preliminary data.</text>
</comment>
<keyword evidence="4 6" id="KW-1133">Transmembrane helix</keyword>
<name>A0AA89C701_PINIB</name>
<evidence type="ECO:0000256" key="1">
    <source>
        <dbReference type="ARBA" id="ARBA00004141"/>
    </source>
</evidence>
<organism evidence="7 8">
    <name type="scientific">Pinctada imbricata</name>
    <name type="common">Atlantic pearl-oyster</name>
    <name type="synonym">Pinctada martensii</name>
    <dbReference type="NCBI Taxonomy" id="66713"/>
    <lineage>
        <taxon>Eukaryota</taxon>
        <taxon>Metazoa</taxon>
        <taxon>Spiralia</taxon>
        <taxon>Lophotrochozoa</taxon>
        <taxon>Mollusca</taxon>
        <taxon>Bivalvia</taxon>
        <taxon>Autobranchia</taxon>
        <taxon>Pteriomorphia</taxon>
        <taxon>Pterioida</taxon>
        <taxon>Pterioidea</taxon>
        <taxon>Pteriidae</taxon>
        <taxon>Pinctada</taxon>
    </lineage>
</organism>
<dbReference type="PANTHER" id="PTHR19444:SF13">
    <property type="entry name" value="PROTEIN UNC-93 HOMOLOG A"/>
    <property type="match status" value="1"/>
</dbReference>
<feature type="transmembrane region" description="Helical" evidence="6">
    <location>
        <begin position="21"/>
        <end position="40"/>
    </location>
</feature>
<evidence type="ECO:0000256" key="5">
    <source>
        <dbReference type="ARBA" id="ARBA00023136"/>
    </source>
</evidence>
<keyword evidence="3 6" id="KW-0812">Transmembrane</keyword>
<evidence type="ECO:0000256" key="2">
    <source>
        <dbReference type="ARBA" id="ARBA00009172"/>
    </source>
</evidence>
<dbReference type="InterPro" id="IPR010291">
    <property type="entry name" value="Ion_channel_UNC-93"/>
</dbReference>
<evidence type="ECO:0000313" key="7">
    <source>
        <dbReference type="EMBL" id="KAK3102033.1"/>
    </source>
</evidence>
<dbReference type="GO" id="GO:0016020">
    <property type="term" value="C:membrane"/>
    <property type="evidence" value="ECO:0007669"/>
    <property type="project" value="UniProtKB-SubCell"/>
</dbReference>
<feature type="transmembrane region" description="Helical" evidence="6">
    <location>
        <begin position="151"/>
        <end position="180"/>
    </location>
</feature>
<dbReference type="AlphaFoldDB" id="A0AA89C701"/>
<dbReference type="EMBL" id="VSWD01000005">
    <property type="protein sequence ID" value="KAK3102033.1"/>
    <property type="molecule type" value="Genomic_DNA"/>
</dbReference>
<evidence type="ECO:0000256" key="3">
    <source>
        <dbReference type="ARBA" id="ARBA00022692"/>
    </source>
</evidence>
<comment type="subcellular location">
    <subcellularLocation>
        <location evidence="1">Membrane</location>
        <topology evidence="1">Multi-pass membrane protein</topology>
    </subcellularLocation>
</comment>
<dbReference type="Gene3D" id="1.20.1250.20">
    <property type="entry name" value="MFS general substrate transporter like domains"/>
    <property type="match status" value="1"/>
</dbReference>
<evidence type="ECO:0000256" key="6">
    <source>
        <dbReference type="SAM" id="Phobius"/>
    </source>
</evidence>
<reference evidence="7" key="1">
    <citation type="submission" date="2019-08" db="EMBL/GenBank/DDBJ databases">
        <title>The improved chromosome-level genome for the pearl oyster Pinctada fucata martensii using PacBio sequencing and Hi-C.</title>
        <authorList>
            <person name="Zheng Z."/>
        </authorList>
    </citation>
    <scope>NUCLEOTIDE SEQUENCE</scope>
    <source>
        <strain evidence="7">ZZ-2019</strain>
        <tissue evidence="7">Adductor muscle</tissue>
    </source>
</reference>